<dbReference type="PANTHER" id="PTHR42877">
    <property type="entry name" value="L-ORNITHINE N(5)-MONOOXYGENASE-RELATED"/>
    <property type="match status" value="1"/>
</dbReference>
<dbReference type="Gene3D" id="3.50.50.60">
    <property type="entry name" value="FAD/NAD(P)-binding domain"/>
    <property type="match status" value="2"/>
</dbReference>
<accession>A0A0D2AVT0</accession>
<evidence type="ECO:0000313" key="4">
    <source>
        <dbReference type="Proteomes" id="UP000054466"/>
    </source>
</evidence>
<dbReference type="GeneID" id="27344394"/>
<sequence length="168" mass="18886">MVANDLANHDSKPQKGSRSPADEALFFYLGITDLLPLHGYCTDDLRRVKVVCIGAGFSGVLGGIRFPQRIANLNFTIYEENEDVGGTWWENGGASIIIGAKKSKSTSSGLLHEDIGKWEVFLEDIRTERNFTEERDFFISAVGILNEWKWPEIEGREQFKGKMVHSAY</sequence>
<dbReference type="AlphaFoldDB" id="A0A0D2AVT0"/>
<dbReference type="InterPro" id="IPR036188">
    <property type="entry name" value="FAD/NAD-bd_sf"/>
</dbReference>
<dbReference type="HOGENOM" id="CLU_1586291_0_0_1"/>
<protein>
    <submittedName>
        <fullName evidence="3">Uncharacterized protein</fullName>
    </submittedName>
</protein>
<dbReference type="Proteomes" id="UP000054466">
    <property type="component" value="Unassembled WGS sequence"/>
</dbReference>
<comment type="similarity">
    <text evidence="2">Belongs to the FAD-binding monooxygenase family.</text>
</comment>
<name>A0A0D2AVT0_9EURO</name>
<gene>
    <name evidence="3" type="ORF">PV07_05200</name>
</gene>
<organism evidence="3 4">
    <name type="scientific">Cladophialophora immunda</name>
    <dbReference type="NCBI Taxonomy" id="569365"/>
    <lineage>
        <taxon>Eukaryota</taxon>
        <taxon>Fungi</taxon>
        <taxon>Dikarya</taxon>
        <taxon>Ascomycota</taxon>
        <taxon>Pezizomycotina</taxon>
        <taxon>Eurotiomycetes</taxon>
        <taxon>Chaetothyriomycetidae</taxon>
        <taxon>Chaetothyriales</taxon>
        <taxon>Herpotrichiellaceae</taxon>
        <taxon>Cladophialophora</taxon>
    </lineage>
</organism>
<reference evidence="3 4" key="1">
    <citation type="submission" date="2015-01" db="EMBL/GenBank/DDBJ databases">
        <title>The Genome Sequence of Cladophialophora immunda CBS83496.</title>
        <authorList>
            <consortium name="The Broad Institute Genomics Platform"/>
            <person name="Cuomo C."/>
            <person name="de Hoog S."/>
            <person name="Gorbushina A."/>
            <person name="Stielow B."/>
            <person name="Teixiera M."/>
            <person name="Abouelleil A."/>
            <person name="Chapman S.B."/>
            <person name="Priest M."/>
            <person name="Young S.K."/>
            <person name="Wortman J."/>
            <person name="Nusbaum C."/>
            <person name="Birren B."/>
        </authorList>
    </citation>
    <scope>NUCLEOTIDE SEQUENCE [LARGE SCALE GENOMIC DNA]</scope>
    <source>
        <strain evidence="3 4">CBS 83496</strain>
    </source>
</reference>
<dbReference type="OrthoDB" id="74360at2759"/>
<evidence type="ECO:0000256" key="1">
    <source>
        <dbReference type="ARBA" id="ARBA00001974"/>
    </source>
</evidence>
<dbReference type="EMBL" id="KN847042">
    <property type="protein sequence ID" value="KIW29382.1"/>
    <property type="molecule type" value="Genomic_DNA"/>
</dbReference>
<dbReference type="VEuPathDB" id="FungiDB:PV07_05200"/>
<dbReference type="InterPro" id="IPR051209">
    <property type="entry name" value="FAD-bind_Monooxygenase_sf"/>
</dbReference>
<dbReference type="PANTHER" id="PTHR42877:SF4">
    <property type="entry name" value="FAD_NAD(P)-BINDING DOMAIN-CONTAINING PROTEIN-RELATED"/>
    <property type="match status" value="1"/>
</dbReference>
<dbReference type="RefSeq" id="XP_016249598.1">
    <property type="nucleotide sequence ID" value="XM_016392079.1"/>
</dbReference>
<evidence type="ECO:0000256" key="2">
    <source>
        <dbReference type="ARBA" id="ARBA00010139"/>
    </source>
</evidence>
<dbReference type="SUPFAM" id="SSF51905">
    <property type="entry name" value="FAD/NAD(P)-binding domain"/>
    <property type="match status" value="1"/>
</dbReference>
<comment type="cofactor">
    <cofactor evidence="1">
        <name>FAD</name>
        <dbReference type="ChEBI" id="CHEBI:57692"/>
    </cofactor>
</comment>
<proteinExistence type="inferred from homology"/>
<evidence type="ECO:0000313" key="3">
    <source>
        <dbReference type="EMBL" id="KIW29382.1"/>
    </source>
</evidence>
<keyword evidence="4" id="KW-1185">Reference proteome</keyword>